<sequence length="319" mass="36244">MINRKLLIAAVLAMIVWINAGCTNVDKPAAPGGTNITEPDKGQKGSGFDEAKQESIMKEYETIIAKENNIFEYISFAEKNIGGLSPKNASKLMIKLEEIQKEYLPKLEDKYYAAGNIQSTLGELYKPEYDLSSIDTADVKDEEVKKVLEETIKLGYKIETAEGMFFPIIDYNFYEKYSSYAAADIKDYITLMTAESDKVPAKDAALVISWDELFDRAFKQEKFLSQHKDSAKYEEVRDLYKKYVTFAVYGLNNTPLFAYENKKMDADAKAAYEKAIAQDSKLAQALKGYYEAVEKDGFKLTDKVKKYQDDLIKNQKFLP</sequence>
<reference evidence="2" key="1">
    <citation type="submission" date="2019-08" db="EMBL/GenBank/DDBJ databases">
        <authorList>
            <person name="Kucharzyk K."/>
            <person name="Murdoch R.W."/>
            <person name="Higgins S."/>
            <person name="Loffler F."/>
        </authorList>
    </citation>
    <scope>NUCLEOTIDE SEQUENCE</scope>
</reference>
<feature type="region of interest" description="Disordered" evidence="1">
    <location>
        <begin position="29"/>
        <end position="50"/>
    </location>
</feature>
<proteinExistence type="predicted"/>
<organism evidence="2">
    <name type="scientific">bioreactor metagenome</name>
    <dbReference type="NCBI Taxonomy" id="1076179"/>
    <lineage>
        <taxon>unclassified sequences</taxon>
        <taxon>metagenomes</taxon>
        <taxon>ecological metagenomes</taxon>
    </lineage>
</organism>
<accession>A0A645ABS0</accession>
<evidence type="ECO:0000256" key="1">
    <source>
        <dbReference type="SAM" id="MobiDB-lite"/>
    </source>
</evidence>
<gene>
    <name evidence="2" type="ORF">SDC9_97387</name>
</gene>
<dbReference type="EMBL" id="VSSQ01013057">
    <property type="protein sequence ID" value="MPM50645.1"/>
    <property type="molecule type" value="Genomic_DNA"/>
</dbReference>
<feature type="compositionally biased region" description="Basic and acidic residues" evidence="1">
    <location>
        <begin position="38"/>
        <end position="50"/>
    </location>
</feature>
<evidence type="ECO:0000313" key="2">
    <source>
        <dbReference type="EMBL" id="MPM50645.1"/>
    </source>
</evidence>
<comment type="caution">
    <text evidence="2">The sequence shown here is derived from an EMBL/GenBank/DDBJ whole genome shotgun (WGS) entry which is preliminary data.</text>
</comment>
<protein>
    <submittedName>
        <fullName evidence="2">Uncharacterized protein</fullName>
    </submittedName>
</protein>
<name>A0A645ABS0_9ZZZZ</name>
<dbReference type="AlphaFoldDB" id="A0A645ABS0"/>